<sequence length="136" mass="14913">MKDSDVVIMTELRTFKITGTIKEYIAVYEDLHDQAPSTINFDKPGPQLDFYNGICGVPGCQSPKCVLGHIQGSAWRSCHFLAVVSDLLEACCHGIVPAFDRTEEYKDIMTKMCCSYIVGGEGISTRGKEAQTEGPS</sequence>
<reference evidence="1" key="1">
    <citation type="submission" date="2022-04" db="EMBL/GenBank/DDBJ databases">
        <title>Genome of the entomopathogenic fungus Entomophthora muscae.</title>
        <authorList>
            <person name="Elya C."/>
            <person name="Lovett B.R."/>
            <person name="Lee E."/>
            <person name="Macias A.M."/>
            <person name="Hajek A.E."/>
            <person name="De Bivort B.L."/>
            <person name="Kasson M.T."/>
            <person name="De Fine Licht H.H."/>
            <person name="Stajich J.E."/>
        </authorList>
    </citation>
    <scope>NUCLEOTIDE SEQUENCE</scope>
    <source>
        <strain evidence="1">Berkeley</strain>
    </source>
</reference>
<protein>
    <submittedName>
        <fullName evidence="1">Uncharacterized protein</fullName>
    </submittedName>
</protein>
<comment type="caution">
    <text evidence="1">The sequence shown here is derived from an EMBL/GenBank/DDBJ whole genome shotgun (WGS) entry which is preliminary data.</text>
</comment>
<gene>
    <name evidence="1" type="ORF">DSO57_1028289</name>
</gene>
<accession>A0ACC2TP02</accession>
<name>A0ACC2TP02_9FUNG</name>
<evidence type="ECO:0000313" key="1">
    <source>
        <dbReference type="EMBL" id="KAJ9076230.1"/>
    </source>
</evidence>
<organism evidence="1 2">
    <name type="scientific">Entomophthora muscae</name>
    <dbReference type="NCBI Taxonomy" id="34485"/>
    <lineage>
        <taxon>Eukaryota</taxon>
        <taxon>Fungi</taxon>
        <taxon>Fungi incertae sedis</taxon>
        <taxon>Zoopagomycota</taxon>
        <taxon>Entomophthoromycotina</taxon>
        <taxon>Entomophthoromycetes</taxon>
        <taxon>Entomophthorales</taxon>
        <taxon>Entomophthoraceae</taxon>
        <taxon>Entomophthora</taxon>
    </lineage>
</organism>
<dbReference type="EMBL" id="QTSX02002308">
    <property type="protein sequence ID" value="KAJ9076230.1"/>
    <property type="molecule type" value="Genomic_DNA"/>
</dbReference>
<evidence type="ECO:0000313" key="2">
    <source>
        <dbReference type="Proteomes" id="UP001165960"/>
    </source>
</evidence>
<dbReference type="Proteomes" id="UP001165960">
    <property type="component" value="Unassembled WGS sequence"/>
</dbReference>
<keyword evidence="2" id="KW-1185">Reference proteome</keyword>
<proteinExistence type="predicted"/>